<gene>
    <name evidence="1" type="ORF">A2660_01455</name>
</gene>
<dbReference type="EMBL" id="MFEJ01000001">
    <property type="protein sequence ID" value="OGE80676.1"/>
    <property type="molecule type" value="Genomic_DNA"/>
</dbReference>
<evidence type="ECO:0000313" key="2">
    <source>
        <dbReference type="Proteomes" id="UP000176233"/>
    </source>
</evidence>
<protein>
    <submittedName>
        <fullName evidence="1">Uncharacterized protein</fullName>
    </submittedName>
</protein>
<proteinExistence type="predicted"/>
<reference evidence="1 2" key="1">
    <citation type="journal article" date="2016" name="Nat. Commun.">
        <title>Thousands of microbial genomes shed light on interconnected biogeochemical processes in an aquifer system.</title>
        <authorList>
            <person name="Anantharaman K."/>
            <person name="Brown C.T."/>
            <person name="Hug L.A."/>
            <person name="Sharon I."/>
            <person name="Castelle C.J."/>
            <person name="Probst A.J."/>
            <person name="Thomas B.C."/>
            <person name="Singh A."/>
            <person name="Wilkins M.J."/>
            <person name="Karaoz U."/>
            <person name="Brodie E.L."/>
            <person name="Williams K.H."/>
            <person name="Hubbard S.S."/>
            <person name="Banfield J.F."/>
        </authorList>
    </citation>
    <scope>NUCLEOTIDE SEQUENCE [LARGE SCALE GENOMIC DNA]</scope>
</reference>
<sequence>MQGERMETSTEHPVREFLNQQSYAYICVPLGHSAGFVLPLQIREAEKQTLVACRHCGREWWQTIPDDIWPRFMADVAAGKIK</sequence>
<dbReference type="Proteomes" id="UP000176233">
    <property type="component" value="Unassembled WGS sequence"/>
</dbReference>
<evidence type="ECO:0000313" key="1">
    <source>
        <dbReference type="EMBL" id="OGE80676.1"/>
    </source>
</evidence>
<name>A0A1F5NSM9_9BACT</name>
<dbReference type="AlphaFoldDB" id="A0A1F5NSM9"/>
<comment type="caution">
    <text evidence="1">The sequence shown here is derived from an EMBL/GenBank/DDBJ whole genome shotgun (WGS) entry which is preliminary data.</text>
</comment>
<accession>A0A1F5NSM9</accession>
<organism evidence="1 2">
    <name type="scientific">Candidatus Doudnabacteria bacterium RIFCSPHIGHO2_01_FULL_45_18</name>
    <dbReference type="NCBI Taxonomy" id="1817823"/>
    <lineage>
        <taxon>Bacteria</taxon>
        <taxon>Candidatus Doudnaibacteriota</taxon>
    </lineage>
</organism>